<dbReference type="Proteomes" id="UP000391919">
    <property type="component" value="Unassembled WGS sequence"/>
</dbReference>
<comment type="caution">
    <text evidence="4">The sequence shown here is derived from an EMBL/GenBank/DDBJ whole genome shotgun (WGS) entry which is preliminary data.</text>
</comment>
<protein>
    <recommendedName>
        <fullName evidence="6">Prepilin-type N-terminal cleavage/methylation domain-containing protein</fullName>
    </recommendedName>
</protein>
<proteinExistence type="predicted"/>
<dbReference type="InterPro" id="IPR012902">
    <property type="entry name" value="N_methyl_site"/>
</dbReference>
<feature type="transmembrane region" description="Helical" evidence="3">
    <location>
        <begin position="15"/>
        <end position="35"/>
    </location>
</feature>
<name>A0A5J4JLM1_9BACI</name>
<dbReference type="NCBIfam" id="NF041002">
    <property type="entry name" value="pilin_ComGF"/>
    <property type="match status" value="1"/>
</dbReference>
<evidence type="ECO:0000313" key="4">
    <source>
        <dbReference type="EMBL" id="GER71458.1"/>
    </source>
</evidence>
<evidence type="ECO:0000256" key="3">
    <source>
        <dbReference type="SAM" id="Phobius"/>
    </source>
</evidence>
<dbReference type="RefSeq" id="WP_151679863.1">
    <property type="nucleotide sequence ID" value="NZ_BKZP01000040.1"/>
</dbReference>
<dbReference type="Pfam" id="PF15980">
    <property type="entry name" value="ComGF"/>
    <property type="match status" value="1"/>
</dbReference>
<keyword evidence="3" id="KW-0812">Transmembrane</keyword>
<dbReference type="EMBL" id="BKZQ01000049">
    <property type="protein sequence ID" value="GER71458.1"/>
    <property type="molecule type" value="Genomic_DNA"/>
</dbReference>
<organism evidence="4 5">
    <name type="scientific">Weizmannia acidilactici</name>
    <dbReference type="NCBI Taxonomy" id="2607726"/>
    <lineage>
        <taxon>Bacteria</taxon>
        <taxon>Bacillati</taxon>
        <taxon>Bacillota</taxon>
        <taxon>Bacilli</taxon>
        <taxon>Bacillales</taxon>
        <taxon>Bacillaceae</taxon>
        <taxon>Heyndrickxia</taxon>
    </lineage>
</organism>
<keyword evidence="3" id="KW-1133">Transmembrane helix</keyword>
<evidence type="ECO:0000256" key="2">
    <source>
        <dbReference type="ARBA" id="ARBA00023287"/>
    </source>
</evidence>
<evidence type="ECO:0000256" key="1">
    <source>
        <dbReference type="ARBA" id="ARBA00004241"/>
    </source>
</evidence>
<keyword evidence="2" id="KW-0178">Competence</keyword>
<gene>
    <name evidence="4" type="ORF">BpJC7_27610</name>
</gene>
<evidence type="ECO:0000313" key="5">
    <source>
        <dbReference type="Proteomes" id="UP000391919"/>
    </source>
</evidence>
<dbReference type="AlphaFoldDB" id="A0A5J4JLM1"/>
<comment type="subcellular location">
    <subcellularLocation>
        <location evidence="1">Cell surface</location>
    </subcellularLocation>
</comment>
<dbReference type="GO" id="GO:0030420">
    <property type="term" value="P:establishment of competence for transformation"/>
    <property type="evidence" value="ECO:0007669"/>
    <property type="project" value="UniProtKB-KW"/>
</dbReference>
<accession>A0A5J4JLM1</accession>
<keyword evidence="5" id="KW-1185">Reference proteome</keyword>
<reference evidence="4 5" key="1">
    <citation type="submission" date="2019-09" db="EMBL/GenBank/DDBJ databases">
        <title>Draft genome sequence of Bacillus sp. JC-7.</title>
        <authorList>
            <person name="Tanaka N."/>
            <person name="Shiwa Y."/>
            <person name="Fujita N."/>
            <person name="Tanasupawat S."/>
        </authorList>
    </citation>
    <scope>NUCLEOTIDE SEQUENCE [LARGE SCALE GENOMIC DNA]</scope>
    <source>
        <strain evidence="4 5">JC-7</strain>
    </source>
</reference>
<keyword evidence="3" id="KW-0472">Membrane</keyword>
<dbReference type="InterPro" id="IPR016977">
    <property type="entry name" value="ComGF"/>
</dbReference>
<evidence type="ECO:0008006" key="6">
    <source>
        <dbReference type="Google" id="ProtNLM"/>
    </source>
</evidence>
<dbReference type="GO" id="GO:0009986">
    <property type="term" value="C:cell surface"/>
    <property type="evidence" value="ECO:0007669"/>
    <property type="project" value="UniProtKB-SubCell"/>
</dbReference>
<dbReference type="NCBIfam" id="TIGR02532">
    <property type="entry name" value="IV_pilin_GFxxxE"/>
    <property type="match status" value="1"/>
</dbReference>
<sequence length="161" mass="18582">MKKKRFALRFSNENGFTLLESIFVLMVLSFIFSFFPPAVKMFGMAGDAFRPKEDDEWNLFVLQLRKEIRMSTACEAGQNRLTLNRDGKTVVYEPYGALLRRRVDDEGHQIVLQNVKNVKFTETAYGIELEVEFLDGTEETADFTFSQAHPVNLDEMGERHS</sequence>